<protein>
    <submittedName>
        <fullName evidence="1">Uncharacterized protein</fullName>
    </submittedName>
</protein>
<dbReference type="EMBL" id="OR769219">
    <property type="protein sequence ID" value="WQJ51435.1"/>
    <property type="molecule type" value="Genomic_DNA"/>
</dbReference>
<evidence type="ECO:0000313" key="1">
    <source>
        <dbReference type="EMBL" id="WQJ51435.1"/>
    </source>
</evidence>
<accession>A0ABZ0Z333</accession>
<proteinExistence type="predicted"/>
<sequence>MFTYTIDKKPTITDSKGNTIVNFITPLFTKNSTGVKDYQLMRINADKYQMRPDLISMAMYGDIDEAEYILKFSGISNPFSLDKDDVLKIPNDQEVYGMMEANTPSDDNENAIDNEAEIRHSFKYYDPTLNPYNKDGQSYRDLENKKMPSGIIDKGKIVNKTGNIMVPYISEDGRTAVTIRNGKVYFGEDSGLNIASSEKISQVANITSTIQNAINSTMTKLSDSNCLYNGSNLADFVRTNFNNN</sequence>
<reference evidence="1 2" key="1">
    <citation type="submission" date="2023-11" db="EMBL/GenBank/DDBJ databases">
        <authorList>
            <person name="Cook R."/>
            <person name="Crisci M."/>
            <person name="Pye H."/>
            <person name="Adriaenssens E."/>
            <person name="Santini J."/>
        </authorList>
    </citation>
    <scope>NUCLEOTIDE SEQUENCE [LARGE SCALE GENOMIC DNA]</scope>
    <source>
        <strain evidence="1">Lak_Megaphage_RVC_AP3_GC26</strain>
    </source>
</reference>
<dbReference type="Proteomes" id="UP001348805">
    <property type="component" value="Segment"/>
</dbReference>
<keyword evidence="2" id="KW-1185">Reference proteome</keyword>
<name>A0ABZ0Z333_9CAUD</name>
<organism evidence="1 2">
    <name type="scientific">phage Lak_Megaphage_RVC_AP3_GC26</name>
    <dbReference type="NCBI Taxonomy" id="3109225"/>
    <lineage>
        <taxon>Viruses</taxon>
        <taxon>Duplodnaviria</taxon>
        <taxon>Heunggongvirae</taxon>
        <taxon>Uroviricota</taxon>
        <taxon>Caudoviricetes</taxon>
        <taxon>Caudoviricetes code 15 clade</taxon>
    </lineage>
</organism>
<evidence type="ECO:0000313" key="2">
    <source>
        <dbReference type="Proteomes" id="UP001348805"/>
    </source>
</evidence>